<proteinExistence type="predicted"/>
<dbReference type="Gene3D" id="3.40.50.2000">
    <property type="entry name" value="Glycogen Phosphorylase B"/>
    <property type="match status" value="2"/>
</dbReference>
<dbReference type="SUPFAM" id="SSF53756">
    <property type="entry name" value="UDP-Glycosyltransferase/glycogen phosphorylase"/>
    <property type="match status" value="1"/>
</dbReference>
<dbReference type="CDD" id="cd03789">
    <property type="entry name" value="GT9_LPS_heptosyltransferase"/>
    <property type="match status" value="1"/>
</dbReference>
<evidence type="ECO:0000256" key="2">
    <source>
        <dbReference type="ARBA" id="ARBA00022679"/>
    </source>
</evidence>
<evidence type="ECO:0000256" key="1">
    <source>
        <dbReference type="ARBA" id="ARBA00022676"/>
    </source>
</evidence>
<reference evidence="3 4" key="1">
    <citation type="submission" date="2017-09" db="EMBL/GenBank/DDBJ databases">
        <title>Depth-based differentiation of microbial function through sediment-hosted aquifers and enrichment of novel symbionts in the deep terrestrial subsurface.</title>
        <authorList>
            <person name="Probst A.J."/>
            <person name="Ladd B."/>
            <person name="Jarett J.K."/>
            <person name="Geller-Mcgrath D.E."/>
            <person name="Sieber C.M."/>
            <person name="Emerson J.B."/>
            <person name="Anantharaman K."/>
            <person name="Thomas B.C."/>
            <person name="Malmstrom R."/>
            <person name="Stieglmeier M."/>
            <person name="Klingl A."/>
            <person name="Woyke T."/>
            <person name="Ryan C.M."/>
            <person name="Banfield J.F."/>
        </authorList>
    </citation>
    <scope>NUCLEOTIDE SEQUENCE [LARGE SCALE GENOMIC DNA]</scope>
    <source>
        <strain evidence="3">CG22_combo_CG10-13_8_21_14_all_42_17</strain>
    </source>
</reference>
<sequence length="382" mass="43212">MKTYSSMFGNLVLIVFVYIYALARGDAKNVPSNPKKIIVIHTAKLGDMVCATPVFRAIKKHIPGSQVVVVGNKLNNELLSGNKDIDEYIVFEKNFFKLINIIRKSNFDFGCVLNLDSYAFSLMFLGGVKAISLHRIENGFSPFETKTYKVLRQKGILVPHFMGKYAPREYLRLLEPIGIFTKETKKVLSFSRDADGKVKRFFAEKRIIAGSDLIVGVSPSSGNKIKNWSPKKFAEVSNHIDKKYKAKVLILGGTNDVKEVNEMISFLVPDSKVINTLGVFNIEELKALISKMDMFISVDTGPIYIAEAFNIPTIDIVGPMDEREQPPISRLNKIVKIKRQRPQLHVMNARVYDKTEAKKQIDKITVNMVTQEIDNLFDEIKK</sequence>
<organism evidence="3 4">
    <name type="scientific">Candidatus Zambryskibacteria bacterium CG22_combo_CG10-13_8_21_14_all_42_17</name>
    <dbReference type="NCBI Taxonomy" id="1975118"/>
    <lineage>
        <taxon>Bacteria</taxon>
        <taxon>Candidatus Zambryskiibacteriota</taxon>
    </lineage>
</organism>
<comment type="caution">
    <text evidence="3">The sequence shown here is derived from an EMBL/GenBank/DDBJ whole genome shotgun (WGS) entry which is preliminary data.</text>
</comment>
<accession>A0A2H0BDY2</accession>
<dbReference type="AlphaFoldDB" id="A0A2H0BDY2"/>
<keyword evidence="2" id="KW-0808">Transferase</keyword>
<keyword evidence="1" id="KW-0328">Glycosyltransferase</keyword>
<dbReference type="PANTHER" id="PTHR30160">
    <property type="entry name" value="TETRAACYLDISACCHARIDE 4'-KINASE-RELATED"/>
    <property type="match status" value="1"/>
</dbReference>
<dbReference type="InterPro" id="IPR051199">
    <property type="entry name" value="LPS_LOS_Heptosyltrfase"/>
</dbReference>
<dbReference type="GO" id="GO:0005829">
    <property type="term" value="C:cytosol"/>
    <property type="evidence" value="ECO:0007669"/>
    <property type="project" value="TreeGrafter"/>
</dbReference>
<dbReference type="Pfam" id="PF01075">
    <property type="entry name" value="Glyco_transf_9"/>
    <property type="match status" value="1"/>
</dbReference>
<dbReference type="Proteomes" id="UP000229794">
    <property type="component" value="Unassembled WGS sequence"/>
</dbReference>
<dbReference type="GO" id="GO:0009244">
    <property type="term" value="P:lipopolysaccharide core region biosynthetic process"/>
    <property type="evidence" value="ECO:0007669"/>
    <property type="project" value="TreeGrafter"/>
</dbReference>
<protein>
    <recommendedName>
        <fullName evidence="5">Glycosyl transferase family 9</fullName>
    </recommendedName>
</protein>
<dbReference type="PANTHER" id="PTHR30160:SF7">
    <property type="entry name" value="ADP-HEPTOSE--LPS HEPTOSYLTRANSFERASE 2"/>
    <property type="match status" value="1"/>
</dbReference>
<dbReference type="InterPro" id="IPR002201">
    <property type="entry name" value="Glyco_trans_9"/>
</dbReference>
<evidence type="ECO:0000313" key="3">
    <source>
        <dbReference type="EMBL" id="PIP55893.1"/>
    </source>
</evidence>
<evidence type="ECO:0008006" key="5">
    <source>
        <dbReference type="Google" id="ProtNLM"/>
    </source>
</evidence>
<gene>
    <name evidence="3" type="ORF">COX06_00760</name>
</gene>
<dbReference type="EMBL" id="PCST01000010">
    <property type="protein sequence ID" value="PIP55893.1"/>
    <property type="molecule type" value="Genomic_DNA"/>
</dbReference>
<dbReference type="GO" id="GO:0008713">
    <property type="term" value="F:ADP-heptose-lipopolysaccharide heptosyltransferase activity"/>
    <property type="evidence" value="ECO:0007669"/>
    <property type="project" value="TreeGrafter"/>
</dbReference>
<name>A0A2H0BDY2_9BACT</name>
<evidence type="ECO:0000313" key="4">
    <source>
        <dbReference type="Proteomes" id="UP000229794"/>
    </source>
</evidence>